<dbReference type="AlphaFoldDB" id="E3MUF5"/>
<feature type="signal peptide" evidence="2">
    <location>
        <begin position="1"/>
        <end position="17"/>
    </location>
</feature>
<dbReference type="FunCoup" id="E3MUF5">
    <property type="interactions" value="1763"/>
</dbReference>
<dbReference type="Proteomes" id="UP000008281">
    <property type="component" value="Unassembled WGS sequence"/>
</dbReference>
<feature type="chain" id="PRO_5003177512" evidence="2">
    <location>
        <begin position="18"/>
        <end position="472"/>
    </location>
</feature>
<gene>
    <name evidence="3" type="ORF">CRE_21935</name>
</gene>
<accession>E3MUF5</accession>
<name>E3MUF5_CAERE</name>
<evidence type="ECO:0000313" key="4">
    <source>
        <dbReference type="Proteomes" id="UP000008281"/>
    </source>
</evidence>
<keyword evidence="2" id="KW-0732">Signal</keyword>
<evidence type="ECO:0000313" key="3">
    <source>
        <dbReference type="EMBL" id="EFP09693.1"/>
    </source>
</evidence>
<dbReference type="EMBL" id="DS268479">
    <property type="protein sequence ID" value="EFP09693.1"/>
    <property type="molecule type" value="Genomic_DNA"/>
</dbReference>
<evidence type="ECO:0000256" key="1">
    <source>
        <dbReference type="SAM" id="MobiDB-lite"/>
    </source>
</evidence>
<dbReference type="OrthoDB" id="5874883at2759"/>
<keyword evidence="4" id="KW-1185">Reference proteome</keyword>
<dbReference type="HOGENOM" id="CLU_611439_0_0_1"/>
<evidence type="ECO:0000256" key="2">
    <source>
        <dbReference type="SAM" id="SignalP"/>
    </source>
</evidence>
<dbReference type="eggNOG" id="ENOG502THYH">
    <property type="taxonomic scope" value="Eukaryota"/>
</dbReference>
<organism evidence="4">
    <name type="scientific">Caenorhabditis remanei</name>
    <name type="common">Caenorhabditis vulgaris</name>
    <dbReference type="NCBI Taxonomy" id="31234"/>
    <lineage>
        <taxon>Eukaryota</taxon>
        <taxon>Metazoa</taxon>
        <taxon>Ecdysozoa</taxon>
        <taxon>Nematoda</taxon>
        <taxon>Chromadorea</taxon>
        <taxon>Rhabditida</taxon>
        <taxon>Rhabditina</taxon>
        <taxon>Rhabditomorpha</taxon>
        <taxon>Rhabditoidea</taxon>
        <taxon>Rhabditidae</taxon>
        <taxon>Peloderinae</taxon>
        <taxon>Caenorhabditis</taxon>
    </lineage>
</organism>
<proteinExistence type="predicted"/>
<sequence>MSSFLLFFLLLVASASAGVLYFRNADGSFSMSSGLDNMSNENLATSNNGNSKDESRHFAGNVDHPMNVIHVTRFPGKNVNVVQDTVDDRIVHETIQLRDPDISVVEKALVKDVVRIIMKNDEYMILLNHPTFPEIVAMPFNDPEAKATAMEFLNHLKKSSEDHKLAVTDTVELGKRVKELAFLLQEEEFDQKLSELEGTLDDSKHEYKRSHHVRKNAVDVEPKFAKFPPPTVLPPTTLATPRFHDFGMMEMNNDNSNGVMKPVVRKMNNGDANGAMNQKFNNVENEKMKNGNMNGSTRKFSKRSSEEIPEYPRIPGRMPPVVRKMNNGDVDEPRYMVENNDNSEVEKKINGILDGILEPKLNITNNSKSNYHSKSRVYQKISEKSKNGNAGTNKDNASGMKVENLNSTVKVSKSSSEEMLPTTSAPRRNAFELTETSNDNSGGVMKPVLNQMNGDAINPKFNNMENGSSENL</sequence>
<dbReference type="InParanoid" id="E3MUF5"/>
<reference evidence="3" key="1">
    <citation type="submission" date="2007-07" db="EMBL/GenBank/DDBJ databases">
        <title>PCAP assembly of the Caenorhabditis remanei genome.</title>
        <authorList>
            <consortium name="The Caenorhabditis remanei Sequencing Consortium"/>
            <person name="Wilson R.K."/>
        </authorList>
    </citation>
    <scope>NUCLEOTIDE SEQUENCE [LARGE SCALE GENOMIC DNA]</scope>
    <source>
        <strain evidence="3">PB4641</strain>
    </source>
</reference>
<protein>
    <submittedName>
        <fullName evidence="3">Uncharacterized protein</fullName>
    </submittedName>
</protein>
<feature type="region of interest" description="Disordered" evidence="1">
    <location>
        <begin position="287"/>
        <end position="323"/>
    </location>
</feature>